<dbReference type="OrthoDB" id="21915at2"/>
<name>A0A1M7QQ53_9BURK</name>
<evidence type="ECO:0008006" key="4">
    <source>
        <dbReference type="Google" id="ProtNLM"/>
    </source>
</evidence>
<evidence type="ECO:0000256" key="1">
    <source>
        <dbReference type="SAM" id="SignalP"/>
    </source>
</evidence>
<dbReference type="AlphaFoldDB" id="A0A1M7QQ53"/>
<feature type="chain" id="PRO_5013088097" description="DUF4019 domain-containing protein" evidence="1">
    <location>
        <begin position="20"/>
        <end position="139"/>
    </location>
</feature>
<sequence>MQKCIASAVLALSATTAFAAPADADAVEKAKQAAQSWLTLVDSSQYAATWEQAAQPFKSAVTKSDWEKAAGAVRTPVGKMEQRVLASAAYTENLPGAPAGQYVVIQYKTQFSKKPAAVETVTPMKGADGVWRVTGYFLN</sequence>
<accession>A0A1M7QQ53</accession>
<dbReference type="InterPro" id="IPR025091">
    <property type="entry name" value="DUF4019"/>
</dbReference>
<reference evidence="3" key="1">
    <citation type="submission" date="2016-11" db="EMBL/GenBank/DDBJ databases">
        <authorList>
            <person name="Varghese N."/>
            <person name="Submissions S."/>
        </authorList>
    </citation>
    <scope>NUCLEOTIDE SEQUENCE [LARGE SCALE GENOMIC DNA]</scope>
    <source>
        <strain evidence="3">Sac-22</strain>
    </source>
</reference>
<dbReference type="Pfam" id="PF13211">
    <property type="entry name" value="DUF4019"/>
    <property type="match status" value="1"/>
</dbReference>
<evidence type="ECO:0000313" key="3">
    <source>
        <dbReference type="Proteomes" id="UP000184339"/>
    </source>
</evidence>
<keyword evidence="3" id="KW-1185">Reference proteome</keyword>
<evidence type="ECO:0000313" key="2">
    <source>
        <dbReference type="EMBL" id="SHN33698.1"/>
    </source>
</evidence>
<feature type="signal peptide" evidence="1">
    <location>
        <begin position="1"/>
        <end position="19"/>
    </location>
</feature>
<organism evidence="2 3">
    <name type="scientific">Duganella sacchari</name>
    <dbReference type="NCBI Taxonomy" id="551987"/>
    <lineage>
        <taxon>Bacteria</taxon>
        <taxon>Pseudomonadati</taxon>
        <taxon>Pseudomonadota</taxon>
        <taxon>Betaproteobacteria</taxon>
        <taxon>Burkholderiales</taxon>
        <taxon>Oxalobacteraceae</taxon>
        <taxon>Telluria group</taxon>
        <taxon>Duganella</taxon>
    </lineage>
</organism>
<keyword evidence="1" id="KW-0732">Signal</keyword>
<dbReference type="RefSeq" id="WP_072786734.1">
    <property type="nucleotide sequence ID" value="NZ_FRCX01000007.1"/>
</dbReference>
<dbReference type="EMBL" id="FRCX01000007">
    <property type="protein sequence ID" value="SHN33698.1"/>
    <property type="molecule type" value="Genomic_DNA"/>
</dbReference>
<protein>
    <recommendedName>
        <fullName evidence="4">DUF4019 domain-containing protein</fullName>
    </recommendedName>
</protein>
<dbReference type="STRING" id="551987.SAMN05192549_107423"/>
<dbReference type="Proteomes" id="UP000184339">
    <property type="component" value="Unassembled WGS sequence"/>
</dbReference>
<gene>
    <name evidence="2" type="ORF">SAMN05192549_107423</name>
</gene>
<proteinExistence type="predicted"/>